<dbReference type="InterPro" id="IPR036709">
    <property type="entry name" value="Autotransporte_beta_dom_sf"/>
</dbReference>
<keyword evidence="3" id="KW-1185">Reference proteome</keyword>
<reference evidence="2 3" key="1">
    <citation type="journal article" date="2015" name="Int. J. Syst. Evol. Microbiol.">
        <title>Youhaiella tibetensis gen. nov., sp. nov., isolated from subsurface sediment.</title>
        <authorList>
            <person name="Wang Y.X."/>
            <person name="Huang F.Q."/>
            <person name="Nogi Y."/>
            <person name="Pang S.J."/>
            <person name="Wang P.K."/>
            <person name="Lv J."/>
        </authorList>
    </citation>
    <scope>NUCLEOTIDE SEQUENCE [LARGE SCALE GENOMIC DNA]</scope>
    <source>
        <strain evidence="3">fig4</strain>
    </source>
</reference>
<dbReference type="Pfam" id="PF03797">
    <property type="entry name" value="Autotransporter"/>
    <property type="match status" value="1"/>
</dbReference>
<evidence type="ECO:0000313" key="3">
    <source>
        <dbReference type="Proteomes" id="UP000321062"/>
    </source>
</evidence>
<dbReference type="Proteomes" id="UP000321062">
    <property type="component" value="Chromosome"/>
</dbReference>
<dbReference type="KEGG" id="yti:FNA67_08405"/>
<evidence type="ECO:0000259" key="1">
    <source>
        <dbReference type="PROSITE" id="PS51208"/>
    </source>
</evidence>
<dbReference type="InterPro" id="IPR005546">
    <property type="entry name" value="Autotransporte_beta"/>
</dbReference>
<organism evidence="2 3">
    <name type="scientific">Paradevosia tibetensis</name>
    <dbReference type="NCBI Taxonomy" id="1447062"/>
    <lineage>
        <taxon>Bacteria</taxon>
        <taxon>Pseudomonadati</taxon>
        <taxon>Pseudomonadota</taxon>
        <taxon>Alphaproteobacteria</taxon>
        <taxon>Hyphomicrobiales</taxon>
        <taxon>Devosiaceae</taxon>
        <taxon>Paradevosia</taxon>
    </lineage>
</organism>
<proteinExistence type="predicted"/>
<dbReference type="EMBL" id="CP041690">
    <property type="protein sequence ID" value="QEE20197.1"/>
    <property type="molecule type" value="Genomic_DNA"/>
</dbReference>
<gene>
    <name evidence="2" type="ORF">FNA67_08405</name>
</gene>
<dbReference type="OrthoDB" id="7354434at2"/>
<protein>
    <submittedName>
        <fullName evidence="2">Autotransporter domain-containing protein</fullName>
    </submittedName>
</protein>
<dbReference type="SUPFAM" id="SSF103515">
    <property type="entry name" value="Autotransporter"/>
    <property type="match status" value="1"/>
</dbReference>
<feature type="domain" description="Autotransporter" evidence="1">
    <location>
        <begin position="367"/>
        <end position="643"/>
    </location>
</feature>
<dbReference type="Gene3D" id="2.40.128.130">
    <property type="entry name" value="Autotransporter beta-domain"/>
    <property type="match status" value="1"/>
</dbReference>
<dbReference type="AlphaFoldDB" id="A0A5B9DLX9"/>
<dbReference type="PROSITE" id="PS51208">
    <property type="entry name" value="AUTOTRANSPORTER"/>
    <property type="match status" value="1"/>
</dbReference>
<dbReference type="SMART" id="SM00869">
    <property type="entry name" value="Autotransporter"/>
    <property type="match status" value="1"/>
</dbReference>
<accession>A0A5B9DLX9</accession>
<evidence type="ECO:0000313" key="2">
    <source>
        <dbReference type="EMBL" id="QEE20197.1"/>
    </source>
</evidence>
<name>A0A5B9DLX9_9HYPH</name>
<dbReference type="RefSeq" id="WP_147655733.1">
    <property type="nucleotide sequence ID" value="NZ_CP041690.1"/>
</dbReference>
<sequence>MDDAFVQGTVAGIDNAGHIGEILNDPDGTIQGDDYGIRNSGTLDLITNSGTIRSDGVAIRNEIGGAITQITNTGTIAGDITNASTVSLTLSGGADAAHMGILTGSDGTTGAAHRGSITSTAANLIFKEGYLLLNSNIDVGAYAVTNTGAVLQVDNAIAITGDYVQTGGRLVATASNGTIDYGYLSVSGDATISNSTVTVSGPNLALDQRFVLVDAGGTGSYSNNTATVAVTNGLAARLEQDGEDLVVVLTRDDANTYTAKGRAAGGNGEIIGVALDAIFDGPSRASFQSVFNAIDTQPGDEQGDAIRQLAPSNLIGASHQAANALADTLRNRQLASFSYSGSAPGALALPYAPTDVIDDPFAQLLTPPRDAWSLWGQVLGGASRRSADGGGDETSAYNVGLVAGIDRQFSDRFSGGAALGWVQTGMTGSGNTSGSTSNSQTYQGSVYGTFRQSGFVLEGQLGLGGTHTEQKRPIRFLGATAESSFVGQHYAADARIGYDLPLGGVTLTPRLGLRVIHARSNGYEETGAGAANLTIEPASATSIAQDLGASLSWGTNTALGDLATEIGLAWLHDYAGNSATTTATLGGQRLAVTHSGGGADGIQLGLAASLHSANGLSMRMDYTGEWRPGYQGQNGQIRISKGF</sequence>